<dbReference type="EMBL" id="QDKJ01000013">
    <property type="protein sequence ID" value="PWC10691.1"/>
    <property type="molecule type" value="Genomic_DNA"/>
</dbReference>
<evidence type="ECO:0000313" key="1">
    <source>
        <dbReference type="EMBL" id="PWC10691.1"/>
    </source>
</evidence>
<organism evidence="1 2">
    <name type="scientific">Brenneria roseae subsp. americana</name>
    <dbReference type="NCBI Taxonomy" id="1508507"/>
    <lineage>
        <taxon>Bacteria</taxon>
        <taxon>Pseudomonadati</taxon>
        <taxon>Pseudomonadota</taxon>
        <taxon>Gammaproteobacteria</taxon>
        <taxon>Enterobacterales</taxon>
        <taxon>Pectobacteriaceae</taxon>
        <taxon>Brenneria</taxon>
    </lineage>
</organism>
<keyword evidence="2" id="KW-1185">Reference proteome</keyword>
<sequence>MLSLEEIGQSVRNNLQLIIDSSGLDLAVGPISDQDYRILCGGFGDLDWNYAICTHGNDPDRFEFCVKLVTDHIDSVPAGIALCVFGSNDKIFQIHMIESFVRDDEDHPLKGRMVTLTLMAAYIFCMAVEATEVYIVEPDQDLIDYYSTYGFSMHECGYIMKSDVAGLETTFKKFYESIQ</sequence>
<proteinExistence type="predicted"/>
<evidence type="ECO:0000313" key="2">
    <source>
        <dbReference type="Proteomes" id="UP000245138"/>
    </source>
</evidence>
<accession>A0A2U1TMR7</accession>
<dbReference type="AlphaFoldDB" id="A0A2U1TMR7"/>
<protein>
    <recommendedName>
        <fullName evidence="3">N-acetyltransferase</fullName>
    </recommendedName>
</protein>
<evidence type="ECO:0008006" key="3">
    <source>
        <dbReference type="Google" id="ProtNLM"/>
    </source>
</evidence>
<reference evidence="1 2" key="1">
    <citation type="submission" date="2018-04" db="EMBL/GenBank/DDBJ databases">
        <title>Brenneria corticis sp.nov.</title>
        <authorList>
            <person name="Li Y."/>
        </authorList>
    </citation>
    <scope>NUCLEOTIDE SEQUENCE [LARGE SCALE GENOMIC DNA]</scope>
    <source>
        <strain evidence="1 2">LMG 27715</strain>
    </source>
</reference>
<dbReference type="OrthoDB" id="6627010at2"/>
<gene>
    <name evidence="1" type="ORF">B4923_16375</name>
</gene>
<dbReference type="Proteomes" id="UP000245138">
    <property type="component" value="Unassembled WGS sequence"/>
</dbReference>
<comment type="caution">
    <text evidence="1">The sequence shown here is derived from an EMBL/GenBank/DDBJ whole genome shotgun (WGS) entry which is preliminary data.</text>
</comment>
<name>A0A2U1TMR7_9GAMM</name>
<dbReference type="RefSeq" id="WP_109055437.1">
    <property type="nucleotide sequence ID" value="NZ_QDKJ01000013.1"/>
</dbReference>